<sequence>MHLTIRTFAVSTDGTVLVLTPEQHLTLMGVTRAMADAVDVLLADRVTPEKAVMVAHAAERDGRDPVAAAHHFVMLRRTLRGA</sequence>
<evidence type="ECO:0000313" key="2">
    <source>
        <dbReference type="Proteomes" id="UP000282084"/>
    </source>
</evidence>
<evidence type="ECO:0000313" key="1">
    <source>
        <dbReference type="EMBL" id="RKT49300.1"/>
    </source>
</evidence>
<dbReference type="AlphaFoldDB" id="A0A495VK70"/>
<dbReference type="EMBL" id="RBXO01000003">
    <property type="protein sequence ID" value="RKT49300.1"/>
    <property type="molecule type" value="Genomic_DNA"/>
</dbReference>
<proteinExistence type="predicted"/>
<gene>
    <name evidence="1" type="ORF">C8E97_6796</name>
</gene>
<accession>A0A495VK70</accession>
<organism evidence="1 2">
    <name type="scientific">Saccharothrix australiensis</name>
    <dbReference type="NCBI Taxonomy" id="2072"/>
    <lineage>
        <taxon>Bacteria</taxon>
        <taxon>Bacillati</taxon>
        <taxon>Actinomycetota</taxon>
        <taxon>Actinomycetes</taxon>
        <taxon>Pseudonocardiales</taxon>
        <taxon>Pseudonocardiaceae</taxon>
        <taxon>Saccharothrix</taxon>
    </lineage>
</organism>
<dbReference type="Proteomes" id="UP000282084">
    <property type="component" value="Unassembled WGS sequence"/>
</dbReference>
<protein>
    <submittedName>
        <fullName evidence="1">Uncharacterized protein</fullName>
    </submittedName>
</protein>
<keyword evidence="2" id="KW-1185">Reference proteome</keyword>
<reference evidence="1 2" key="1">
    <citation type="submission" date="2018-10" db="EMBL/GenBank/DDBJ databases">
        <title>Sequencing the genomes of 1000 actinobacteria strains.</title>
        <authorList>
            <person name="Klenk H.-P."/>
        </authorList>
    </citation>
    <scope>NUCLEOTIDE SEQUENCE [LARGE SCALE GENOMIC DNA]</scope>
    <source>
        <strain evidence="1 2">DSM 43800</strain>
    </source>
</reference>
<dbReference type="RefSeq" id="WP_121013038.1">
    <property type="nucleotide sequence ID" value="NZ_RBXO01000003.1"/>
</dbReference>
<name>A0A495VK70_9PSEU</name>
<comment type="caution">
    <text evidence="1">The sequence shown here is derived from an EMBL/GenBank/DDBJ whole genome shotgun (WGS) entry which is preliminary data.</text>
</comment>